<keyword evidence="4" id="KW-0812">Transmembrane</keyword>
<sequence>MMKNEKILGEMNAILDQISKIMQVERSTFFLLNRETSTLESLVAQGVKNIIISVPLGKGIVGTMFQQKQPIIENNAQISNLLDKSYDKQLHFVTKSVACVPVFNEKGKPIGALQSLNKKNGTFTEKDIKILKSFASAITLIIKNSELYFASEHIKNNFSTLLEVFKAVSSELNLNRLIQVIMNKAAEITKSDRSSLFLVDEETGELWTVFAKGLENQVVRTKKGIVAEVAKSKKPLIVNDPYNHPHFDTSVDKKTKYTTKSILSVPVFNSKNKVLGVIQVINKLKNNFDTDDLDILTGFASQIRIAIENAKLFDQIQGMKNHLDILVQNLDSGIVTIDKSLKISTVNQTFNELFGLKKNQNLTNNFIDDIESSLKPLFKHCEETISTGEKQYQEEVKVKITNKKLVTINSSTLPMQDAKGKVIGAIVVFNDISKEKRIQSNLSRYIPQHLVKQVMDHDNLSLLKGNYSKCSILFSDIRNFTTLTEEFGAIQIVELLNKYFEAMITSVHKYNGILDKYIGDAIMTVFGVPYANISDAKNAVNCALDMFSMLADLNKVNKKLPTLNIGIGISTGNVVSGNIGSEKRFEYTVIGDSVNLAARLESATKTYNVNLLICEETYNEVKKDFHCREIDTLLVKGKNIPVKVFTVIAPKNIELTQQQLDFNSKYIEGLAYYKENNYQKAIKLFQEADKLIPNDGPTHVFIEKLNNLLLKTV</sequence>
<dbReference type="SUPFAM" id="SSF48452">
    <property type="entry name" value="TPR-like"/>
    <property type="match status" value="1"/>
</dbReference>
<dbReference type="GO" id="GO:0035556">
    <property type="term" value="P:intracellular signal transduction"/>
    <property type="evidence" value="ECO:0007669"/>
    <property type="project" value="InterPro"/>
</dbReference>
<keyword evidence="6" id="KW-0472">Membrane</keyword>
<dbReference type="InterPro" id="IPR000700">
    <property type="entry name" value="PAS-assoc_C"/>
</dbReference>
<dbReference type="Pfam" id="PF13185">
    <property type="entry name" value="GAF_2"/>
    <property type="match status" value="1"/>
</dbReference>
<evidence type="ECO:0000256" key="4">
    <source>
        <dbReference type="ARBA" id="ARBA00022692"/>
    </source>
</evidence>
<dbReference type="SUPFAM" id="SSF55073">
    <property type="entry name" value="Nucleotide cyclase"/>
    <property type="match status" value="1"/>
</dbReference>
<dbReference type="InterPro" id="IPR011990">
    <property type="entry name" value="TPR-like_helical_dom_sf"/>
</dbReference>
<dbReference type="InterPro" id="IPR029016">
    <property type="entry name" value="GAF-like_dom_sf"/>
</dbReference>
<dbReference type="Gene3D" id="3.30.450.20">
    <property type="entry name" value="PAS domain"/>
    <property type="match status" value="1"/>
</dbReference>
<dbReference type="Pfam" id="PF00211">
    <property type="entry name" value="Guanylate_cyc"/>
    <property type="match status" value="1"/>
</dbReference>
<feature type="domain" description="PAS" evidence="8">
    <location>
        <begin position="319"/>
        <end position="370"/>
    </location>
</feature>
<dbReference type="Gene3D" id="3.30.70.1230">
    <property type="entry name" value="Nucleotide cyclase"/>
    <property type="match status" value="1"/>
</dbReference>
<dbReference type="SMART" id="SM00065">
    <property type="entry name" value="GAF"/>
    <property type="match status" value="2"/>
</dbReference>
<dbReference type="FunFam" id="3.30.70.1230:FF:000016">
    <property type="entry name" value="Adenylate/guanylate cyclase domain-containing protein"/>
    <property type="match status" value="1"/>
</dbReference>
<evidence type="ECO:0000256" key="1">
    <source>
        <dbReference type="ARBA" id="ARBA00004196"/>
    </source>
</evidence>
<accession>A0A975CR30</accession>
<dbReference type="PANTHER" id="PTHR43081:SF1">
    <property type="entry name" value="ADENYLATE CYCLASE, TERMINAL-DIFFERENTIATION SPECIFIC"/>
    <property type="match status" value="1"/>
</dbReference>
<dbReference type="InterPro" id="IPR050697">
    <property type="entry name" value="Adenylyl/Guanylyl_Cyclase_3/4"/>
</dbReference>
<dbReference type="GO" id="GO:0006355">
    <property type="term" value="P:regulation of DNA-templated transcription"/>
    <property type="evidence" value="ECO:0007669"/>
    <property type="project" value="InterPro"/>
</dbReference>
<reference evidence="11 12" key="1">
    <citation type="submission" date="2021-03" db="EMBL/GenBank/DDBJ databases">
        <title>Complete genome of Polaribacter_sp.SM13.</title>
        <authorList>
            <person name="Jeong S.W."/>
            <person name="Bae J.W."/>
        </authorList>
    </citation>
    <scope>NUCLEOTIDE SEQUENCE [LARGE SCALE GENOMIC DNA]</scope>
    <source>
        <strain evidence="11 12">SM13</strain>
    </source>
</reference>
<dbReference type="InterPro" id="IPR029787">
    <property type="entry name" value="Nucleotide_cyclase"/>
</dbReference>
<dbReference type="GO" id="GO:0030313">
    <property type="term" value="C:cell envelope"/>
    <property type="evidence" value="ECO:0007669"/>
    <property type="project" value="UniProtKB-SubCell"/>
</dbReference>
<dbReference type="PROSITE" id="PS50112">
    <property type="entry name" value="PAS"/>
    <property type="match status" value="1"/>
</dbReference>
<dbReference type="InterPro" id="IPR013767">
    <property type="entry name" value="PAS_fold"/>
</dbReference>
<dbReference type="GO" id="GO:0006171">
    <property type="term" value="P:cAMP biosynthetic process"/>
    <property type="evidence" value="ECO:0007669"/>
    <property type="project" value="TreeGrafter"/>
</dbReference>
<dbReference type="Proteomes" id="UP000663920">
    <property type="component" value="Chromosome"/>
</dbReference>
<dbReference type="InterPro" id="IPR001054">
    <property type="entry name" value="A/G_cyclase"/>
</dbReference>
<feature type="domain" description="Guanylate cyclase" evidence="10">
    <location>
        <begin position="471"/>
        <end position="601"/>
    </location>
</feature>
<comment type="subcellular location">
    <subcellularLocation>
        <location evidence="1">Cell envelope</location>
    </subcellularLocation>
</comment>
<dbReference type="KEGG" id="pcea:J3359_03230"/>
<evidence type="ECO:0000256" key="5">
    <source>
        <dbReference type="ARBA" id="ARBA00022989"/>
    </source>
</evidence>
<feature type="repeat" description="TPR" evidence="7">
    <location>
        <begin position="662"/>
        <end position="695"/>
    </location>
</feature>
<dbReference type="PROSITE" id="PS50005">
    <property type="entry name" value="TPR"/>
    <property type="match status" value="1"/>
</dbReference>
<evidence type="ECO:0000256" key="3">
    <source>
        <dbReference type="ARBA" id="ARBA00022475"/>
    </source>
</evidence>
<keyword evidence="3" id="KW-1003">Cell membrane</keyword>
<dbReference type="Gene3D" id="3.30.450.40">
    <property type="match status" value="2"/>
</dbReference>
<organism evidence="11 12">
    <name type="scientific">Polaribacter cellanae</name>
    <dbReference type="NCBI Taxonomy" id="2818493"/>
    <lineage>
        <taxon>Bacteria</taxon>
        <taxon>Pseudomonadati</taxon>
        <taxon>Bacteroidota</taxon>
        <taxon>Flavobacteriia</taxon>
        <taxon>Flavobacteriales</taxon>
        <taxon>Flavobacteriaceae</taxon>
    </lineage>
</organism>
<dbReference type="PROSITE" id="PS50113">
    <property type="entry name" value="PAC"/>
    <property type="match status" value="1"/>
</dbReference>
<gene>
    <name evidence="11" type="ORF">J3359_03230</name>
</gene>
<dbReference type="AlphaFoldDB" id="A0A975CR30"/>
<proteinExistence type="inferred from homology"/>
<keyword evidence="7" id="KW-0802">TPR repeat</keyword>
<evidence type="ECO:0000259" key="8">
    <source>
        <dbReference type="PROSITE" id="PS50112"/>
    </source>
</evidence>
<dbReference type="Pfam" id="PF01590">
    <property type="entry name" value="GAF"/>
    <property type="match status" value="1"/>
</dbReference>
<dbReference type="RefSeq" id="WP_208079315.1">
    <property type="nucleotide sequence ID" value="NZ_CP071869.1"/>
</dbReference>
<dbReference type="EMBL" id="CP071869">
    <property type="protein sequence ID" value="QTE23304.1"/>
    <property type="molecule type" value="Genomic_DNA"/>
</dbReference>
<dbReference type="Pfam" id="PF00989">
    <property type="entry name" value="PAS"/>
    <property type="match status" value="1"/>
</dbReference>
<dbReference type="InterPro" id="IPR000014">
    <property type="entry name" value="PAS"/>
</dbReference>
<feature type="domain" description="PAC" evidence="9">
    <location>
        <begin position="392"/>
        <end position="444"/>
    </location>
</feature>
<dbReference type="InterPro" id="IPR003018">
    <property type="entry name" value="GAF"/>
</dbReference>
<dbReference type="NCBIfam" id="TIGR00229">
    <property type="entry name" value="sensory_box"/>
    <property type="match status" value="1"/>
</dbReference>
<evidence type="ECO:0000256" key="7">
    <source>
        <dbReference type="PROSITE-ProRule" id="PRU00339"/>
    </source>
</evidence>
<dbReference type="GO" id="GO:0004016">
    <property type="term" value="F:adenylate cyclase activity"/>
    <property type="evidence" value="ECO:0007669"/>
    <property type="project" value="UniProtKB-ARBA"/>
</dbReference>
<dbReference type="InterPro" id="IPR019734">
    <property type="entry name" value="TPR_rpt"/>
</dbReference>
<dbReference type="PANTHER" id="PTHR43081">
    <property type="entry name" value="ADENYLATE CYCLASE, TERMINAL-DIFFERENTIATION SPECIFIC-RELATED"/>
    <property type="match status" value="1"/>
</dbReference>
<dbReference type="SMART" id="SM00044">
    <property type="entry name" value="CYCc"/>
    <property type="match status" value="1"/>
</dbReference>
<evidence type="ECO:0000256" key="2">
    <source>
        <dbReference type="ARBA" id="ARBA00005381"/>
    </source>
</evidence>
<evidence type="ECO:0000259" key="9">
    <source>
        <dbReference type="PROSITE" id="PS50113"/>
    </source>
</evidence>
<evidence type="ECO:0000313" key="11">
    <source>
        <dbReference type="EMBL" id="QTE23304.1"/>
    </source>
</evidence>
<evidence type="ECO:0000259" key="10">
    <source>
        <dbReference type="PROSITE" id="PS50125"/>
    </source>
</evidence>
<dbReference type="SUPFAM" id="SSF55781">
    <property type="entry name" value="GAF domain-like"/>
    <property type="match status" value="2"/>
</dbReference>
<keyword evidence="5" id="KW-1133">Transmembrane helix</keyword>
<evidence type="ECO:0000313" key="12">
    <source>
        <dbReference type="Proteomes" id="UP000663920"/>
    </source>
</evidence>
<comment type="similarity">
    <text evidence="2">Belongs to the adenylyl cyclase class-3 family.</text>
</comment>
<evidence type="ECO:0000256" key="6">
    <source>
        <dbReference type="ARBA" id="ARBA00023136"/>
    </source>
</evidence>
<dbReference type="SUPFAM" id="SSF55785">
    <property type="entry name" value="PYP-like sensor domain (PAS domain)"/>
    <property type="match status" value="1"/>
</dbReference>
<dbReference type="InterPro" id="IPR035965">
    <property type="entry name" value="PAS-like_dom_sf"/>
</dbReference>
<name>A0A975CR30_9FLAO</name>
<keyword evidence="12" id="KW-1185">Reference proteome</keyword>
<dbReference type="CDD" id="cd00130">
    <property type="entry name" value="PAS"/>
    <property type="match status" value="1"/>
</dbReference>
<dbReference type="CDD" id="cd07302">
    <property type="entry name" value="CHD"/>
    <property type="match status" value="1"/>
</dbReference>
<dbReference type="PROSITE" id="PS50125">
    <property type="entry name" value="GUANYLATE_CYCLASE_2"/>
    <property type="match status" value="1"/>
</dbReference>
<protein>
    <submittedName>
        <fullName evidence="11">GAF domain-containing protein</fullName>
    </submittedName>
</protein>